<evidence type="ECO:0000313" key="5">
    <source>
        <dbReference type="EMBL" id="AIA31948.1"/>
    </source>
</evidence>
<reference evidence="5 6" key="2">
    <citation type="journal article" date="2015" name="Biomed. Res. Int.">
        <title>Effects of Arsenite Resistance on the Growth and Functional Gene Expression of Leptospirillum ferriphilum and Acidithiobacillus thiooxidans in Pure Culture and Coculture.</title>
        <authorList>
            <person name="Jiang H."/>
            <person name="Liang Y."/>
            <person name="Yin H."/>
            <person name="Xiao Y."/>
            <person name="Guo X."/>
            <person name="Xu Y."/>
            <person name="Hu Q."/>
            <person name="Liu H."/>
            <person name="Liu X."/>
        </authorList>
    </citation>
    <scope>NUCLEOTIDE SEQUENCE [LARGE SCALE GENOMIC DNA]</scope>
    <source>
        <strain evidence="5 6">YSK</strain>
    </source>
</reference>
<dbReference type="SUPFAM" id="SSF58104">
    <property type="entry name" value="Methyl-accepting chemotaxis protein (MCP) signaling domain"/>
    <property type="match status" value="1"/>
</dbReference>
<keyword evidence="3" id="KW-0472">Membrane</keyword>
<keyword evidence="6" id="KW-1185">Reference proteome</keyword>
<proteinExistence type="predicted"/>
<dbReference type="Gene3D" id="1.10.287.950">
    <property type="entry name" value="Methyl-accepting chemotaxis protein"/>
    <property type="match status" value="1"/>
</dbReference>
<dbReference type="HOGENOM" id="CLU_472339_0_0_0"/>
<dbReference type="EMBL" id="CP007243">
    <property type="protein sequence ID" value="AIA31948.1"/>
    <property type="molecule type" value="Genomic_DNA"/>
</dbReference>
<evidence type="ECO:0000256" key="2">
    <source>
        <dbReference type="PROSITE-ProRule" id="PRU00284"/>
    </source>
</evidence>
<evidence type="ECO:0000313" key="6">
    <source>
        <dbReference type="Proteomes" id="UP000027059"/>
    </source>
</evidence>
<feature type="transmembrane region" description="Helical" evidence="3">
    <location>
        <begin position="187"/>
        <end position="205"/>
    </location>
</feature>
<organism evidence="5 6">
    <name type="scientific">Leptospirillum ferriphilum YSK</name>
    <dbReference type="NCBI Taxonomy" id="1441628"/>
    <lineage>
        <taxon>Bacteria</taxon>
        <taxon>Pseudomonadati</taxon>
        <taxon>Nitrospirota</taxon>
        <taxon>Nitrospiria</taxon>
        <taxon>Nitrospirales</taxon>
        <taxon>Nitrospiraceae</taxon>
        <taxon>Leptospirillum</taxon>
    </lineage>
</organism>
<dbReference type="InterPro" id="IPR004089">
    <property type="entry name" value="MCPsignal_dom"/>
</dbReference>
<dbReference type="SMART" id="SM00283">
    <property type="entry name" value="MA"/>
    <property type="match status" value="1"/>
</dbReference>
<evidence type="ECO:0000256" key="3">
    <source>
        <dbReference type="SAM" id="Phobius"/>
    </source>
</evidence>
<accession>A0A059XYF7</accession>
<keyword evidence="3" id="KW-0812">Transmembrane</keyword>
<feature type="transmembrane region" description="Helical" evidence="3">
    <location>
        <begin position="31"/>
        <end position="52"/>
    </location>
</feature>
<dbReference type="Pfam" id="PF00015">
    <property type="entry name" value="MCPsignal"/>
    <property type="match status" value="1"/>
</dbReference>
<gene>
    <name evidence="5" type="ORF">Y981_10845</name>
</gene>
<dbReference type="PANTHER" id="PTHR32089:SF112">
    <property type="entry name" value="LYSOZYME-LIKE PROTEIN-RELATED"/>
    <property type="match status" value="1"/>
</dbReference>
<feature type="domain" description="Methyl-accepting transducer" evidence="4">
    <location>
        <begin position="376"/>
        <end position="600"/>
    </location>
</feature>
<dbReference type="GO" id="GO:0016020">
    <property type="term" value="C:membrane"/>
    <property type="evidence" value="ECO:0007669"/>
    <property type="project" value="InterPro"/>
</dbReference>
<dbReference type="PROSITE" id="PS50111">
    <property type="entry name" value="CHEMOTAXIS_TRANSDUC_2"/>
    <property type="match status" value="1"/>
</dbReference>
<sequence length="601" mass="66583">MMTGPVHSPLDFRELVRLSRERISMTSLRTIILRNVYMVGSVIVLTTLMSLWTAHRVSVQSVEVQKTMHLLASLQSVESSLIKIDSGLLDLEVNGGSSAALIREFDRVLSVAPNTMIVKSGVMQSKGMLKFINLMKDRHARSQMLASVRNQATLIRKEWLAPRFQEIEKKQAESVKNLHYLVLEARVMSGVAGALAVGMLILLYFRMNRLSNHLRQLADNIRSVATFQSKGLEYAPETVEEKSIFNATKALENLFTTITNSMTQNGVVVVNAELKSGKEGNEILYVSPSLLEILRPVKKEAQERFGVDIDRLVGTSIHRFHEHPDRIREILRRLKPLEVRQNMETQIGDHFLGSTSSMIPDAEGNPLLYMATFYETTSLKNLQKVAEERKTRALSTVGQLDGFTQAWESLLSTLKQVISTSVEMGKTMGGMQGSVSSALETVADMDQTASQMRSVMEKNKEAVIDIVTVVSKVGDVAAQTNLLALNAAIEAARAGEHGRGFAVVADEVRNLSEQVRILVQSIQEKMDQVSTVTTNATNTFDSFATVVEDVTNHIREIGKEMNDLLEGVKKMGNTVSSTEQTASRTGTALQQVKQEFQALIS</sequence>
<dbReference type="Proteomes" id="UP000027059">
    <property type="component" value="Chromosome"/>
</dbReference>
<evidence type="ECO:0000256" key="1">
    <source>
        <dbReference type="ARBA" id="ARBA00023224"/>
    </source>
</evidence>
<protein>
    <recommendedName>
        <fullName evidence="4">Methyl-accepting transducer domain-containing protein</fullName>
    </recommendedName>
</protein>
<dbReference type="KEGG" id="lfp:Y981_10845"/>
<reference evidence="6" key="1">
    <citation type="submission" date="2014-02" db="EMBL/GenBank/DDBJ databases">
        <title>Complete genome sequence and comparative genomic analysis of the nitrogen-fixing bacterium Leptospirillum ferriphilum YSK.</title>
        <authorList>
            <person name="Guo X."/>
            <person name="Yin H."/>
            <person name="Liang Y."/>
            <person name="Hu Q."/>
            <person name="Ma L."/>
            <person name="Xiao Y."/>
            <person name="Zhang X."/>
            <person name="Qiu G."/>
            <person name="Liu X."/>
        </authorList>
    </citation>
    <scope>NUCLEOTIDE SEQUENCE [LARGE SCALE GENOMIC DNA]</scope>
    <source>
        <strain evidence="6">YSK</strain>
    </source>
</reference>
<keyword evidence="1 2" id="KW-0807">Transducer</keyword>
<dbReference type="AlphaFoldDB" id="A0A059XYF7"/>
<keyword evidence="3" id="KW-1133">Transmembrane helix</keyword>
<name>A0A059XYF7_9BACT</name>
<dbReference type="PANTHER" id="PTHR32089">
    <property type="entry name" value="METHYL-ACCEPTING CHEMOTAXIS PROTEIN MCPB"/>
    <property type="match status" value="1"/>
</dbReference>
<dbReference type="GO" id="GO:0007165">
    <property type="term" value="P:signal transduction"/>
    <property type="evidence" value="ECO:0007669"/>
    <property type="project" value="UniProtKB-KW"/>
</dbReference>
<evidence type="ECO:0000259" key="4">
    <source>
        <dbReference type="PROSITE" id="PS50111"/>
    </source>
</evidence>
<dbReference type="Gene3D" id="3.30.450.20">
    <property type="entry name" value="PAS domain"/>
    <property type="match status" value="1"/>
</dbReference>